<gene>
    <name evidence="13" type="primary">ORF149242</name>
</gene>
<dbReference type="GO" id="GO:0030139">
    <property type="term" value="C:endocytic vesicle"/>
    <property type="evidence" value="ECO:0007669"/>
    <property type="project" value="TreeGrafter"/>
</dbReference>
<dbReference type="AlphaFoldDB" id="A0A0B7AXU5"/>
<keyword evidence="9 11" id="KW-0472">Membrane</keyword>
<evidence type="ECO:0000256" key="1">
    <source>
        <dbReference type="ARBA" id="ARBA00004251"/>
    </source>
</evidence>
<keyword evidence="5 11" id="KW-0812">Transmembrane</keyword>
<accession>A0A0B7AXU5</accession>
<feature type="region of interest" description="Disordered" evidence="10">
    <location>
        <begin position="496"/>
        <end position="552"/>
    </location>
</feature>
<protein>
    <recommendedName>
        <fullName evidence="2">Protein amnionless</fullName>
    </recommendedName>
</protein>
<sequence length="552" mass="60141">MKIVHSLCVIYVLVLLFGSANSIYKRWLRDTNFDNPNNWNTKRTPCGNDVTIIPDDSPVVYVQLNTTIKELVLPRNGELILGPNFQLIFSETPVEGCEDAGGDVEFTAVHPESWLNPDNWCSAPTERGACDVKRLLDVDKVPCNYDDVIFPRDHSYFIDLSEDTPILSAKTVKISGTTFTTFSLKNFFNSSEGRRIFRLPATGTRRNRINITRRACDDARGCACGNDRAEIAKVICSHAEKSCTRARCSQTIQPVGSCCKMCGAVFNITRGYGFNFNSFTADLTSKLNDAAYSGVNLTSSVTGEGWVQVVLTDLTGKKSALFAKFLLQEFNKDLASGGHEYAIDGVQLSLATNQVEPSHSEHTGVAMSGGSIAGIVFGVLFIIIIIAVVVVLVIFRRTGRKIPVPNMHNFQLPSMPVFPSFPRRGHRATARVIPGVFSQPHTASHIDPGFANPLYDSSPFDDGNTTMKEMDVFSGSIEEQPTFDISEGGFQNPLFGTSGASVFADPSDVQQQPDDSVSGRKGVTVISSGRTSDPTASIHIYNSSSPNGDSTI</sequence>
<keyword evidence="3" id="KW-0813">Transport</keyword>
<dbReference type="PANTHER" id="PTHR14995:SF2">
    <property type="entry name" value="PROTEIN AMNIONLESS"/>
    <property type="match status" value="1"/>
</dbReference>
<name>A0A0B7AXU5_9EUPU</name>
<dbReference type="GO" id="GO:0006898">
    <property type="term" value="P:receptor-mediated endocytosis"/>
    <property type="evidence" value="ECO:0007669"/>
    <property type="project" value="TreeGrafter"/>
</dbReference>
<dbReference type="EMBL" id="HACG01038763">
    <property type="protein sequence ID" value="CEK85628.1"/>
    <property type="molecule type" value="Transcribed_RNA"/>
</dbReference>
<feature type="compositionally biased region" description="Low complexity" evidence="10">
    <location>
        <begin position="505"/>
        <end position="516"/>
    </location>
</feature>
<dbReference type="Pfam" id="PF14828">
    <property type="entry name" value="Amnionless"/>
    <property type="match status" value="1"/>
</dbReference>
<evidence type="ECO:0000313" key="13">
    <source>
        <dbReference type="EMBL" id="CEK85628.1"/>
    </source>
</evidence>
<evidence type="ECO:0000256" key="8">
    <source>
        <dbReference type="ARBA" id="ARBA00022989"/>
    </source>
</evidence>
<comment type="subcellular location">
    <subcellularLocation>
        <location evidence="1">Cell membrane</location>
        <topology evidence="1">Single-pass type I membrane protein</topology>
    </subcellularLocation>
</comment>
<dbReference type="PANTHER" id="PTHR14995">
    <property type="entry name" value="AMNIONLESS"/>
    <property type="match status" value="1"/>
</dbReference>
<feature type="compositionally biased region" description="Polar residues" evidence="10">
    <location>
        <begin position="525"/>
        <end position="552"/>
    </location>
</feature>
<evidence type="ECO:0000256" key="10">
    <source>
        <dbReference type="SAM" id="MobiDB-lite"/>
    </source>
</evidence>
<keyword evidence="4" id="KW-1003">Cell membrane</keyword>
<proteinExistence type="predicted"/>
<keyword evidence="6 12" id="KW-0732">Signal</keyword>
<evidence type="ECO:0000256" key="7">
    <source>
        <dbReference type="ARBA" id="ARBA00022927"/>
    </source>
</evidence>
<keyword evidence="7" id="KW-0653">Protein transport</keyword>
<dbReference type="GO" id="GO:0015031">
    <property type="term" value="P:protein transport"/>
    <property type="evidence" value="ECO:0007669"/>
    <property type="project" value="UniProtKB-KW"/>
</dbReference>
<evidence type="ECO:0000256" key="5">
    <source>
        <dbReference type="ARBA" id="ARBA00022692"/>
    </source>
</evidence>
<evidence type="ECO:0000256" key="4">
    <source>
        <dbReference type="ARBA" id="ARBA00022475"/>
    </source>
</evidence>
<feature type="transmembrane region" description="Helical" evidence="11">
    <location>
        <begin position="372"/>
        <end position="395"/>
    </location>
</feature>
<keyword evidence="8 11" id="KW-1133">Transmembrane helix</keyword>
<feature type="signal peptide" evidence="12">
    <location>
        <begin position="1"/>
        <end position="22"/>
    </location>
</feature>
<evidence type="ECO:0000256" key="6">
    <source>
        <dbReference type="ARBA" id="ARBA00022729"/>
    </source>
</evidence>
<reference evidence="13" key="1">
    <citation type="submission" date="2014-12" db="EMBL/GenBank/DDBJ databases">
        <title>Insight into the proteome of Arion vulgaris.</title>
        <authorList>
            <person name="Aradska J."/>
            <person name="Bulat T."/>
            <person name="Smidak R."/>
            <person name="Sarate P."/>
            <person name="Gangsoo J."/>
            <person name="Sialana F."/>
            <person name="Bilban M."/>
            <person name="Lubec G."/>
        </authorList>
    </citation>
    <scope>NUCLEOTIDE SEQUENCE</scope>
    <source>
        <tissue evidence="13">Skin</tissue>
    </source>
</reference>
<evidence type="ECO:0000256" key="9">
    <source>
        <dbReference type="ARBA" id="ARBA00023136"/>
    </source>
</evidence>
<dbReference type="InterPro" id="IPR026112">
    <property type="entry name" value="AMN"/>
</dbReference>
<dbReference type="GO" id="GO:0016324">
    <property type="term" value="C:apical plasma membrane"/>
    <property type="evidence" value="ECO:0007669"/>
    <property type="project" value="TreeGrafter"/>
</dbReference>
<evidence type="ECO:0000256" key="3">
    <source>
        <dbReference type="ARBA" id="ARBA00022448"/>
    </source>
</evidence>
<evidence type="ECO:0000256" key="12">
    <source>
        <dbReference type="SAM" id="SignalP"/>
    </source>
</evidence>
<organism evidence="13">
    <name type="scientific">Arion vulgaris</name>
    <dbReference type="NCBI Taxonomy" id="1028688"/>
    <lineage>
        <taxon>Eukaryota</taxon>
        <taxon>Metazoa</taxon>
        <taxon>Spiralia</taxon>
        <taxon>Lophotrochozoa</taxon>
        <taxon>Mollusca</taxon>
        <taxon>Gastropoda</taxon>
        <taxon>Heterobranchia</taxon>
        <taxon>Euthyneura</taxon>
        <taxon>Panpulmonata</taxon>
        <taxon>Eupulmonata</taxon>
        <taxon>Stylommatophora</taxon>
        <taxon>Helicina</taxon>
        <taxon>Arionoidea</taxon>
        <taxon>Arionidae</taxon>
        <taxon>Arion</taxon>
    </lineage>
</organism>
<evidence type="ECO:0000256" key="2">
    <source>
        <dbReference type="ARBA" id="ARBA00021200"/>
    </source>
</evidence>
<feature type="chain" id="PRO_5002111893" description="Protein amnionless" evidence="12">
    <location>
        <begin position="23"/>
        <end position="552"/>
    </location>
</feature>
<evidence type="ECO:0000256" key="11">
    <source>
        <dbReference type="SAM" id="Phobius"/>
    </source>
</evidence>